<evidence type="ECO:0000313" key="3">
    <source>
        <dbReference type="EMBL" id="PIP17336.1"/>
    </source>
</evidence>
<reference evidence="3 4" key="1">
    <citation type="submission" date="2017-09" db="EMBL/GenBank/DDBJ databases">
        <title>Depth-based differentiation of microbial function through sediment-hosted aquifers and enrichment of novel symbionts in the deep terrestrial subsurface.</title>
        <authorList>
            <person name="Probst A.J."/>
            <person name="Ladd B."/>
            <person name="Jarett J.K."/>
            <person name="Geller-Mcgrath D.E."/>
            <person name="Sieber C.M."/>
            <person name="Emerson J.B."/>
            <person name="Anantharaman K."/>
            <person name="Thomas B.C."/>
            <person name="Malmstrom R."/>
            <person name="Stieglmeier M."/>
            <person name="Klingl A."/>
            <person name="Woyke T."/>
            <person name="Ryan C.M."/>
            <person name="Banfield J.F."/>
        </authorList>
    </citation>
    <scope>NUCLEOTIDE SEQUENCE [LARGE SCALE GENOMIC DNA]</scope>
    <source>
        <strain evidence="3">CG23_combo_of_CG06-09_8_20_14_all_37_13</strain>
    </source>
</reference>
<name>A0A2G9YDM7_9BACT</name>
<evidence type="ECO:0000259" key="2">
    <source>
        <dbReference type="PROSITE" id="PS51747"/>
    </source>
</evidence>
<gene>
    <name evidence="3" type="ORF">COX44_00400</name>
</gene>
<dbReference type="EMBL" id="PCRH01000010">
    <property type="protein sequence ID" value="PIP17336.1"/>
    <property type="molecule type" value="Genomic_DNA"/>
</dbReference>
<organism evidence="3 4">
    <name type="scientific">Candidatus Portnoybacteria bacterium CG23_combo_of_CG06-09_8_20_14_all_37_13</name>
    <dbReference type="NCBI Taxonomy" id="1974819"/>
    <lineage>
        <taxon>Bacteria</taxon>
        <taxon>Candidatus Portnoyibacteriota</taxon>
    </lineage>
</organism>
<evidence type="ECO:0000313" key="4">
    <source>
        <dbReference type="Proteomes" id="UP000231480"/>
    </source>
</evidence>
<sequence>MTKKNTRPSWDEYFIKIAHLVAERSTCLRHNVGAVLVKDKQILSTGYNGAATKIPDCLELGCLRDAQKIPSGQRHEICSKIVRYVTCRSYPDKDYKPLFKKANIIFSIIKEPDYKIYVKP</sequence>
<dbReference type="InterPro" id="IPR015517">
    <property type="entry name" value="dCMP_deaminase-rel"/>
</dbReference>
<dbReference type="PANTHER" id="PTHR11086">
    <property type="entry name" value="DEOXYCYTIDYLATE DEAMINASE-RELATED"/>
    <property type="match status" value="1"/>
</dbReference>
<dbReference type="InterPro" id="IPR002125">
    <property type="entry name" value="CMP_dCMP_dom"/>
</dbReference>
<dbReference type="PANTHER" id="PTHR11086:SF18">
    <property type="entry name" value="DEOXYCYTIDYLATE DEAMINASE"/>
    <property type="match status" value="1"/>
</dbReference>
<dbReference type="GO" id="GO:0004132">
    <property type="term" value="F:dCMP deaminase activity"/>
    <property type="evidence" value="ECO:0007669"/>
    <property type="project" value="TreeGrafter"/>
</dbReference>
<dbReference type="PROSITE" id="PS51747">
    <property type="entry name" value="CYT_DCMP_DEAMINASES_2"/>
    <property type="match status" value="1"/>
</dbReference>
<protein>
    <recommendedName>
        <fullName evidence="2">CMP/dCMP-type deaminase domain-containing protein</fullName>
    </recommendedName>
</protein>
<dbReference type="AlphaFoldDB" id="A0A2G9YDM7"/>
<dbReference type="GO" id="GO:0005737">
    <property type="term" value="C:cytoplasm"/>
    <property type="evidence" value="ECO:0007669"/>
    <property type="project" value="TreeGrafter"/>
</dbReference>
<feature type="domain" description="CMP/dCMP-type deaminase" evidence="2">
    <location>
        <begin position="9"/>
        <end position="120"/>
    </location>
</feature>
<dbReference type="Gene3D" id="3.40.140.10">
    <property type="entry name" value="Cytidine Deaminase, domain 2"/>
    <property type="match status" value="1"/>
</dbReference>
<dbReference type="InterPro" id="IPR016193">
    <property type="entry name" value="Cytidine_deaminase-like"/>
</dbReference>
<dbReference type="Proteomes" id="UP000231480">
    <property type="component" value="Unassembled WGS sequence"/>
</dbReference>
<accession>A0A2G9YDM7</accession>
<evidence type="ECO:0000256" key="1">
    <source>
        <dbReference type="ARBA" id="ARBA00022801"/>
    </source>
</evidence>
<dbReference type="SUPFAM" id="SSF53927">
    <property type="entry name" value="Cytidine deaminase-like"/>
    <property type="match status" value="1"/>
</dbReference>
<keyword evidence="1" id="KW-0378">Hydrolase</keyword>
<dbReference type="Pfam" id="PF00383">
    <property type="entry name" value="dCMP_cyt_deam_1"/>
    <property type="match status" value="1"/>
</dbReference>
<proteinExistence type="predicted"/>
<comment type="caution">
    <text evidence="3">The sequence shown here is derived from an EMBL/GenBank/DDBJ whole genome shotgun (WGS) entry which is preliminary data.</text>
</comment>